<evidence type="ECO:0000256" key="4">
    <source>
        <dbReference type="SAM" id="MobiDB-lite"/>
    </source>
</evidence>
<dbReference type="Gene3D" id="1.10.10.10">
    <property type="entry name" value="Winged helix-like DNA-binding domain superfamily/Winged helix DNA-binding domain"/>
    <property type="match status" value="1"/>
</dbReference>
<dbReference type="InterPro" id="IPR011711">
    <property type="entry name" value="GntR_C"/>
</dbReference>
<name>A0A087CPA1_9BIFI</name>
<keyword evidence="1" id="KW-0805">Transcription regulation</keyword>
<evidence type="ECO:0000313" key="7">
    <source>
        <dbReference type="Proteomes" id="UP000028984"/>
    </source>
</evidence>
<dbReference type="InterPro" id="IPR036388">
    <property type="entry name" value="WH-like_DNA-bd_sf"/>
</dbReference>
<evidence type="ECO:0000259" key="5">
    <source>
        <dbReference type="SMART" id="SM00895"/>
    </source>
</evidence>
<dbReference type="GO" id="GO:0003700">
    <property type="term" value="F:DNA-binding transcription factor activity"/>
    <property type="evidence" value="ECO:0007669"/>
    <property type="project" value="InterPro"/>
</dbReference>
<reference evidence="6 7" key="1">
    <citation type="submission" date="2014-03" db="EMBL/GenBank/DDBJ databases">
        <title>Genomics of Bifidobacteria.</title>
        <authorList>
            <person name="Ventura M."/>
            <person name="Milani C."/>
            <person name="Lugli G.A."/>
        </authorList>
    </citation>
    <scope>NUCLEOTIDE SEQUENCE [LARGE SCALE GENOMIC DNA]</scope>
    <source>
        <strain evidence="6 7">DSM 23975</strain>
    </source>
</reference>
<protein>
    <submittedName>
        <fullName evidence="6">Putative transcription factor</fullName>
    </submittedName>
</protein>
<dbReference type="eggNOG" id="COG2186">
    <property type="taxonomic scope" value="Bacteria"/>
</dbReference>
<dbReference type="PANTHER" id="PTHR43537">
    <property type="entry name" value="TRANSCRIPTIONAL REGULATOR, GNTR FAMILY"/>
    <property type="match status" value="1"/>
</dbReference>
<dbReference type="Gene3D" id="1.20.120.530">
    <property type="entry name" value="GntR ligand-binding domain-like"/>
    <property type="match status" value="1"/>
</dbReference>
<dbReference type="GO" id="GO:0003677">
    <property type="term" value="F:DNA binding"/>
    <property type="evidence" value="ECO:0007669"/>
    <property type="project" value="UniProtKB-KW"/>
</dbReference>
<dbReference type="STRING" id="1437610.BREU_1921"/>
<dbReference type="SUPFAM" id="SSF48008">
    <property type="entry name" value="GntR ligand-binding domain-like"/>
    <property type="match status" value="1"/>
</dbReference>
<organism evidence="6 7">
    <name type="scientific">Bifidobacterium reuteri DSM 23975</name>
    <dbReference type="NCBI Taxonomy" id="1437610"/>
    <lineage>
        <taxon>Bacteria</taxon>
        <taxon>Bacillati</taxon>
        <taxon>Actinomycetota</taxon>
        <taxon>Actinomycetes</taxon>
        <taxon>Bifidobacteriales</taxon>
        <taxon>Bifidobacteriaceae</taxon>
        <taxon>Bifidobacterium</taxon>
    </lineage>
</organism>
<dbReference type="EMBL" id="JGZK01000010">
    <property type="protein sequence ID" value="KFI85101.1"/>
    <property type="molecule type" value="Genomic_DNA"/>
</dbReference>
<feature type="domain" description="GntR C-terminal" evidence="5">
    <location>
        <begin position="163"/>
        <end position="287"/>
    </location>
</feature>
<evidence type="ECO:0000256" key="1">
    <source>
        <dbReference type="ARBA" id="ARBA00023015"/>
    </source>
</evidence>
<dbReference type="Proteomes" id="UP000028984">
    <property type="component" value="Unassembled WGS sequence"/>
</dbReference>
<accession>A0A087CPA1</accession>
<sequence>MNGSTGDAITTTPTPATATRQAARPTTRQDSNPPANPDASPTITPAIMPTITPTTVAHANRTPDEPRESALLHTAITDELAVDMLEDRWPIGEALTLETIQDRFTTSRTVAREVAKYLEAMGAVSVRRRVGLMPRPVEEWSALNPQVIRWKLMSSRRKEQLRTLTELRLAVEPAAAAAAARNASMEARALFPVMAGELRKCGEAGDLDTFHDLDVRFHSSILLSSGNDLFASMSDIIGIVLKGRVELHMYPQKPKPAALDAHDAVAEGIWRGNPDQAREAMRTIVDEVAESLELT</sequence>
<dbReference type="Pfam" id="PF00392">
    <property type="entry name" value="GntR"/>
    <property type="match status" value="1"/>
</dbReference>
<feature type="region of interest" description="Disordered" evidence="4">
    <location>
        <begin position="1"/>
        <end position="47"/>
    </location>
</feature>
<evidence type="ECO:0000256" key="3">
    <source>
        <dbReference type="ARBA" id="ARBA00023163"/>
    </source>
</evidence>
<dbReference type="InterPro" id="IPR008920">
    <property type="entry name" value="TF_FadR/GntR_C"/>
</dbReference>
<keyword evidence="7" id="KW-1185">Reference proteome</keyword>
<dbReference type="AlphaFoldDB" id="A0A087CPA1"/>
<keyword evidence="2" id="KW-0238">DNA-binding</keyword>
<keyword evidence="3" id="KW-0804">Transcription</keyword>
<evidence type="ECO:0000313" key="6">
    <source>
        <dbReference type="EMBL" id="KFI85101.1"/>
    </source>
</evidence>
<dbReference type="InterPro" id="IPR000524">
    <property type="entry name" value="Tscrpt_reg_HTH_GntR"/>
</dbReference>
<dbReference type="SMART" id="SM00895">
    <property type="entry name" value="FCD"/>
    <property type="match status" value="1"/>
</dbReference>
<dbReference type="SUPFAM" id="SSF46785">
    <property type="entry name" value="Winged helix' DNA-binding domain"/>
    <property type="match status" value="1"/>
</dbReference>
<dbReference type="RefSeq" id="WP_238567039.1">
    <property type="nucleotide sequence ID" value="NZ_JDUW01000007.1"/>
</dbReference>
<feature type="compositionally biased region" description="Low complexity" evidence="4">
    <location>
        <begin position="10"/>
        <end position="29"/>
    </location>
</feature>
<evidence type="ECO:0000256" key="2">
    <source>
        <dbReference type="ARBA" id="ARBA00023125"/>
    </source>
</evidence>
<dbReference type="PANTHER" id="PTHR43537:SF44">
    <property type="entry name" value="GNTR FAMILY REGULATORY PROTEIN"/>
    <property type="match status" value="1"/>
</dbReference>
<proteinExistence type="predicted"/>
<comment type="caution">
    <text evidence="6">The sequence shown here is derived from an EMBL/GenBank/DDBJ whole genome shotgun (WGS) entry which is preliminary data.</text>
</comment>
<gene>
    <name evidence="6" type="ORF">BREU_1921</name>
</gene>
<dbReference type="Pfam" id="PF07729">
    <property type="entry name" value="FCD"/>
    <property type="match status" value="1"/>
</dbReference>
<dbReference type="InterPro" id="IPR036390">
    <property type="entry name" value="WH_DNA-bd_sf"/>
</dbReference>